<evidence type="ECO:0000259" key="4">
    <source>
        <dbReference type="PROSITE" id="PS01124"/>
    </source>
</evidence>
<dbReference type="KEGG" id="proo:MJB10_03405"/>
<evidence type="ECO:0000256" key="3">
    <source>
        <dbReference type="ARBA" id="ARBA00023163"/>
    </source>
</evidence>
<dbReference type="Gene3D" id="2.60.120.10">
    <property type="entry name" value="Jelly Rolls"/>
    <property type="match status" value="1"/>
</dbReference>
<feature type="domain" description="HTH araC/xylS-type" evidence="4">
    <location>
        <begin position="190"/>
        <end position="288"/>
    </location>
</feature>
<keyword evidence="6" id="KW-1185">Reference proteome</keyword>
<dbReference type="InterPro" id="IPR037923">
    <property type="entry name" value="HTH-like"/>
</dbReference>
<accession>A0AA96LQ24</accession>
<dbReference type="Gene3D" id="1.10.10.60">
    <property type="entry name" value="Homeodomain-like"/>
    <property type="match status" value="2"/>
</dbReference>
<sequence length="302" mass="34971">MTYVQNVGLNESPLYFTYKRTSVGNDQFQGTFHAHQGLEILVVHQGKGTLIIDQKSYEVTSGMLCVFQPYQLHHIQMDVSPDTPFVRSIVHFEPSLYELYFEHWPRLLAFFKHIQTSTLHAPCLYGLGEEDQFHSLFESLETKLISLNKKDELEEFSLFLVAFFRSFMPLWEQQEGQIRSGPTRKTHQAERILSWLEAHYTEPLRLELMSADLHLSPYHLSHLFTECTGTSISDYVTALRLQQAIKLLTSTDQPVAHIGEAIGVTNCSYFCKMFKSHVGVTPHQYRKQWQKQQLDAGLIRSR</sequence>
<dbReference type="SUPFAM" id="SSF51215">
    <property type="entry name" value="Regulatory protein AraC"/>
    <property type="match status" value="1"/>
</dbReference>
<gene>
    <name evidence="5" type="ORF">MJB10_03405</name>
</gene>
<evidence type="ECO:0000256" key="1">
    <source>
        <dbReference type="ARBA" id="ARBA00023015"/>
    </source>
</evidence>
<evidence type="ECO:0000256" key="2">
    <source>
        <dbReference type="ARBA" id="ARBA00023125"/>
    </source>
</evidence>
<keyword evidence="2" id="KW-0238">DNA-binding</keyword>
<dbReference type="PROSITE" id="PS01124">
    <property type="entry name" value="HTH_ARAC_FAMILY_2"/>
    <property type="match status" value="1"/>
</dbReference>
<keyword evidence="3" id="KW-0804">Transcription</keyword>
<dbReference type="Pfam" id="PF12833">
    <property type="entry name" value="HTH_18"/>
    <property type="match status" value="1"/>
</dbReference>
<dbReference type="Pfam" id="PF02311">
    <property type="entry name" value="AraC_binding"/>
    <property type="match status" value="1"/>
</dbReference>
<organism evidence="5 6">
    <name type="scientific">Paenibacillus roseopurpureus</name>
    <dbReference type="NCBI Taxonomy" id="2918901"/>
    <lineage>
        <taxon>Bacteria</taxon>
        <taxon>Bacillati</taxon>
        <taxon>Bacillota</taxon>
        <taxon>Bacilli</taxon>
        <taxon>Bacillales</taxon>
        <taxon>Paenibacillaceae</taxon>
        <taxon>Paenibacillus</taxon>
    </lineage>
</organism>
<evidence type="ECO:0000313" key="6">
    <source>
        <dbReference type="Proteomes" id="UP001304650"/>
    </source>
</evidence>
<dbReference type="Proteomes" id="UP001304650">
    <property type="component" value="Chromosome"/>
</dbReference>
<dbReference type="InterPro" id="IPR009057">
    <property type="entry name" value="Homeodomain-like_sf"/>
</dbReference>
<dbReference type="SUPFAM" id="SSF46689">
    <property type="entry name" value="Homeodomain-like"/>
    <property type="match status" value="2"/>
</dbReference>
<evidence type="ECO:0000313" key="5">
    <source>
        <dbReference type="EMBL" id="WNR45196.1"/>
    </source>
</evidence>
<dbReference type="InterPro" id="IPR003313">
    <property type="entry name" value="AraC-bd"/>
</dbReference>
<dbReference type="AlphaFoldDB" id="A0AA96LQ24"/>
<keyword evidence="1" id="KW-0805">Transcription regulation</keyword>
<dbReference type="GO" id="GO:0043565">
    <property type="term" value="F:sequence-specific DNA binding"/>
    <property type="evidence" value="ECO:0007669"/>
    <property type="project" value="InterPro"/>
</dbReference>
<name>A0AA96LQ24_9BACL</name>
<reference evidence="5" key="1">
    <citation type="submission" date="2022-02" db="EMBL/GenBank/DDBJ databases">
        <title>Paenibacillus sp. MBLB1832 Whole Genome Shotgun Sequencing.</title>
        <authorList>
            <person name="Hwang C.Y."/>
            <person name="Cho E.-S."/>
            <person name="Seo M.-J."/>
        </authorList>
    </citation>
    <scope>NUCLEOTIDE SEQUENCE</scope>
    <source>
        <strain evidence="5">MBLB1832</strain>
    </source>
</reference>
<dbReference type="PANTHER" id="PTHR43280">
    <property type="entry name" value="ARAC-FAMILY TRANSCRIPTIONAL REGULATOR"/>
    <property type="match status" value="1"/>
</dbReference>
<dbReference type="SMART" id="SM00342">
    <property type="entry name" value="HTH_ARAC"/>
    <property type="match status" value="1"/>
</dbReference>
<proteinExistence type="predicted"/>
<dbReference type="EMBL" id="CP130319">
    <property type="protein sequence ID" value="WNR45196.1"/>
    <property type="molecule type" value="Genomic_DNA"/>
</dbReference>
<protein>
    <submittedName>
        <fullName evidence="5">AraC family transcriptional regulator</fullName>
    </submittedName>
</protein>
<dbReference type="InterPro" id="IPR018060">
    <property type="entry name" value="HTH_AraC"/>
</dbReference>
<dbReference type="RefSeq" id="WP_314801739.1">
    <property type="nucleotide sequence ID" value="NZ_CP130319.1"/>
</dbReference>
<dbReference type="PANTHER" id="PTHR43280:SF2">
    <property type="entry name" value="HTH-TYPE TRANSCRIPTIONAL REGULATOR EXSA"/>
    <property type="match status" value="1"/>
</dbReference>
<dbReference type="InterPro" id="IPR014710">
    <property type="entry name" value="RmlC-like_jellyroll"/>
</dbReference>
<dbReference type="GO" id="GO:0003700">
    <property type="term" value="F:DNA-binding transcription factor activity"/>
    <property type="evidence" value="ECO:0007669"/>
    <property type="project" value="InterPro"/>
</dbReference>